<dbReference type="Proteomes" id="UP000054270">
    <property type="component" value="Unassembled WGS sequence"/>
</dbReference>
<evidence type="ECO:0000313" key="1">
    <source>
        <dbReference type="EMBL" id="KJA15744.1"/>
    </source>
</evidence>
<dbReference type="EMBL" id="KN817636">
    <property type="protein sequence ID" value="KJA15744.1"/>
    <property type="molecule type" value="Genomic_DNA"/>
</dbReference>
<evidence type="ECO:0000313" key="2">
    <source>
        <dbReference type="Proteomes" id="UP000054270"/>
    </source>
</evidence>
<proteinExistence type="predicted"/>
<sequence>MGHAEANSIPLSADLAIENIITFLVEALFSQRIRRLFTWHASAPLPETSRVLSRSPARLPSEMTSSMYNLLPGAYVFHVEPRSATAMLNRVVRMFPCAYRRQLLLAHHL</sequence>
<dbReference type="AlphaFoldDB" id="A0A0D2N9G5"/>
<accession>A0A0D2N9G5</accession>
<reference evidence="2" key="1">
    <citation type="submission" date="2014-04" db="EMBL/GenBank/DDBJ databases">
        <title>Evolutionary Origins and Diversification of the Mycorrhizal Mutualists.</title>
        <authorList>
            <consortium name="DOE Joint Genome Institute"/>
            <consortium name="Mycorrhizal Genomics Consortium"/>
            <person name="Kohler A."/>
            <person name="Kuo A."/>
            <person name="Nagy L.G."/>
            <person name="Floudas D."/>
            <person name="Copeland A."/>
            <person name="Barry K.W."/>
            <person name="Cichocki N."/>
            <person name="Veneault-Fourrey C."/>
            <person name="LaButti K."/>
            <person name="Lindquist E.A."/>
            <person name="Lipzen A."/>
            <person name="Lundell T."/>
            <person name="Morin E."/>
            <person name="Murat C."/>
            <person name="Riley R."/>
            <person name="Ohm R."/>
            <person name="Sun H."/>
            <person name="Tunlid A."/>
            <person name="Henrissat B."/>
            <person name="Grigoriev I.V."/>
            <person name="Hibbett D.S."/>
            <person name="Martin F."/>
        </authorList>
    </citation>
    <scope>NUCLEOTIDE SEQUENCE [LARGE SCALE GENOMIC DNA]</scope>
    <source>
        <strain evidence="2">FD-334 SS-4</strain>
    </source>
</reference>
<protein>
    <submittedName>
        <fullName evidence="1">Uncharacterized protein</fullName>
    </submittedName>
</protein>
<keyword evidence="2" id="KW-1185">Reference proteome</keyword>
<gene>
    <name evidence="1" type="ORF">HYPSUDRAFT_337511</name>
</gene>
<name>A0A0D2N9G5_HYPSF</name>
<organism evidence="1 2">
    <name type="scientific">Hypholoma sublateritium (strain FD-334 SS-4)</name>
    <dbReference type="NCBI Taxonomy" id="945553"/>
    <lineage>
        <taxon>Eukaryota</taxon>
        <taxon>Fungi</taxon>
        <taxon>Dikarya</taxon>
        <taxon>Basidiomycota</taxon>
        <taxon>Agaricomycotina</taxon>
        <taxon>Agaricomycetes</taxon>
        <taxon>Agaricomycetidae</taxon>
        <taxon>Agaricales</taxon>
        <taxon>Agaricineae</taxon>
        <taxon>Strophariaceae</taxon>
        <taxon>Hypholoma</taxon>
    </lineage>
</organism>